<dbReference type="InterPro" id="IPR050956">
    <property type="entry name" value="2C_system_His_kinase"/>
</dbReference>
<dbReference type="PANTHER" id="PTHR43719:SF28">
    <property type="entry name" value="PEROXIDE STRESS-ACTIVATED HISTIDINE KINASE MAK1-RELATED"/>
    <property type="match status" value="1"/>
</dbReference>
<evidence type="ECO:0000256" key="2">
    <source>
        <dbReference type="ARBA" id="ARBA00022553"/>
    </source>
</evidence>
<dbReference type="PANTHER" id="PTHR43719">
    <property type="entry name" value="TWO-COMPONENT HISTIDINE KINASE"/>
    <property type="match status" value="1"/>
</dbReference>
<evidence type="ECO:0000313" key="7">
    <source>
        <dbReference type="Proteomes" id="UP000746471"/>
    </source>
</evidence>
<name>A0ABS5PJ33_9FIRM</name>
<keyword evidence="7" id="KW-1185">Reference proteome</keyword>
<dbReference type="CDD" id="cd17546">
    <property type="entry name" value="REC_hyHK_CKI1_RcsC-like"/>
    <property type="match status" value="1"/>
</dbReference>
<dbReference type="PROSITE" id="PS50110">
    <property type="entry name" value="RESPONSE_REGULATORY"/>
    <property type="match status" value="1"/>
</dbReference>
<sequence length="136" mass="14924">MSKILIAEDDAVSRKFLNQFMSQFGSCDLVIDGYEAVDAFLLGIQEGDPYDLICLDIMMPKLDGIQVLQTIRKLESETLEGGRSRIIMTTALGETEMVRTAFDNGCDAYASKPIDTEKFVEVLGSLGIKSMKGGKT</sequence>
<keyword evidence="2 4" id="KW-0597">Phosphoprotein</keyword>
<dbReference type="RefSeq" id="WP_213235082.1">
    <property type="nucleotide sequence ID" value="NZ_JAHBCL010000001.1"/>
</dbReference>
<dbReference type="Proteomes" id="UP000746471">
    <property type="component" value="Unassembled WGS sequence"/>
</dbReference>
<proteinExistence type="predicted"/>
<evidence type="ECO:0000256" key="4">
    <source>
        <dbReference type="PROSITE-ProRule" id="PRU00169"/>
    </source>
</evidence>
<dbReference type="Pfam" id="PF00072">
    <property type="entry name" value="Response_reg"/>
    <property type="match status" value="1"/>
</dbReference>
<gene>
    <name evidence="6" type="ORF">KHM83_00190</name>
</gene>
<dbReference type="Gene3D" id="3.40.50.2300">
    <property type="match status" value="1"/>
</dbReference>
<dbReference type="SUPFAM" id="SSF52172">
    <property type="entry name" value="CheY-like"/>
    <property type="match status" value="1"/>
</dbReference>
<comment type="function">
    <text evidence="3">May play the central regulatory role in sporulation. It may be an element of the effector pathway responsible for the activation of sporulation genes in response to nutritional stress. Spo0A may act in concert with spo0H (a sigma factor) to control the expression of some genes that are critical to the sporulation process.</text>
</comment>
<reference evidence="6 7" key="1">
    <citation type="submission" date="2021-05" db="EMBL/GenBank/DDBJ databases">
        <title>Fusibacter ferrireducens sp. nov., an anaerobic, sulfur- and Fe-reducing bacterium isolated from the mangrove sediment.</title>
        <authorList>
            <person name="Qiu D."/>
        </authorList>
    </citation>
    <scope>NUCLEOTIDE SEQUENCE [LARGE SCALE GENOMIC DNA]</scope>
    <source>
        <strain evidence="6 7">DSM 12116</strain>
    </source>
</reference>
<evidence type="ECO:0000313" key="6">
    <source>
        <dbReference type="EMBL" id="MBS7525085.1"/>
    </source>
</evidence>
<organism evidence="6 7">
    <name type="scientific">Fusibacter paucivorans</name>
    <dbReference type="NCBI Taxonomy" id="76009"/>
    <lineage>
        <taxon>Bacteria</taxon>
        <taxon>Bacillati</taxon>
        <taxon>Bacillota</taxon>
        <taxon>Clostridia</taxon>
        <taxon>Eubacteriales</taxon>
        <taxon>Eubacteriales Family XII. Incertae Sedis</taxon>
        <taxon>Fusibacter</taxon>
    </lineage>
</organism>
<evidence type="ECO:0000256" key="3">
    <source>
        <dbReference type="ARBA" id="ARBA00024867"/>
    </source>
</evidence>
<feature type="domain" description="Response regulatory" evidence="5">
    <location>
        <begin position="3"/>
        <end position="127"/>
    </location>
</feature>
<accession>A0ABS5PJ33</accession>
<evidence type="ECO:0000256" key="1">
    <source>
        <dbReference type="ARBA" id="ARBA00018672"/>
    </source>
</evidence>
<comment type="caution">
    <text evidence="6">The sequence shown here is derived from an EMBL/GenBank/DDBJ whole genome shotgun (WGS) entry which is preliminary data.</text>
</comment>
<feature type="modified residue" description="4-aspartylphosphate" evidence="4">
    <location>
        <position position="56"/>
    </location>
</feature>
<evidence type="ECO:0000259" key="5">
    <source>
        <dbReference type="PROSITE" id="PS50110"/>
    </source>
</evidence>
<dbReference type="SMART" id="SM00448">
    <property type="entry name" value="REC"/>
    <property type="match status" value="1"/>
</dbReference>
<dbReference type="InterPro" id="IPR001789">
    <property type="entry name" value="Sig_transdc_resp-reg_receiver"/>
</dbReference>
<dbReference type="EMBL" id="JAHBCL010000001">
    <property type="protein sequence ID" value="MBS7525085.1"/>
    <property type="molecule type" value="Genomic_DNA"/>
</dbReference>
<dbReference type="InterPro" id="IPR011006">
    <property type="entry name" value="CheY-like_superfamily"/>
</dbReference>
<protein>
    <recommendedName>
        <fullName evidence="1">Stage 0 sporulation protein A homolog</fullName>
    </recommendedName>
</protein>